<protein>
    <submittedName>
        <fullName evidence="3">LALA0S11e05270g1_1</fullName>
    </submittedName>
</protein>
<dbReference type="GO" id="GO:0016020">
    <property type="term" value="C:membrane"/>
    <property type="evidence" value="ECO:0007669"/>
    <property type="project" value="EnsemblFungi"/>
</dbReference>
<evidence type="ECO:0000259" key="2">
    <source>
        <dbReference type="Pfam" id="PF00882"/>
    </source>
</evidence>
<dbReference type="PANTHER" id="PTHR23221:SF7">
    <property type="entry name" value="PHOSPHATIDYLINOSITOL-GLYCAN-SPECIFIC PHOSPHOLIPASE D"/>
    <property type="match status" value="1"/>
</dbReference>
<dbReference type="OrthoDB" id="5317514at2759"/>
<name>A0A0C7N2Z1_9SACH</name>
<keyword evidence="4" id="KW-1185">Reference proteome</keyword>
<dbReference type="EMBL" id="LN736370">
    <property type="protein sequence ID" value="CEP64487.1"/>
    <property type="molecule type" value="Genomic_DNA"/>
</dbReference>
<dbReference type="SUPFAM" id="SSF69318">
    <property type="entry name" value="Integrin alpha N-terminal domain"/>
    <property type="match status" value="1"/>
</dbReference>
<evidence type="ECO:0000313" key="4">
    <source>
        <dbReference type="Proteomes" id="UP000054304"/>
    </source>
</evidence>
<keyword evidence="1" id="KW-0732">Signal</keyword>
<dbReference type="GO" id="GO:0031012">
    <property type="term" value="C:extracellular matrix"/>
    <property type="evidence" value="ECO:0007669"/>
    <property type="project" value="TreeGrafter"/>
</dbReference>
<proteinExistence type="predicted"/>
<dbReference type="SMART" id="SM00191">
    <property type="entry name" value="Int_alpha"/>
    <property type="match status" value="2"/>
</dbReference>
<reference evidence="3 4" key="1">
    <citation type="submission" date="2014-12" db="EMBL/GenBank/DDBJ databases">
        <authorList>
            <person name="Neuveglise Cecile"/>
        </authorList>
    </citation>
    <scope>NUCLEOTIDE SEQUENCE [LARGE SCALE GENOMIC DNA]</scope>
    <source>
        <strain evidence="3 4">CBS 12615</strain>
    </source>
</reference>
<sequence>MIVIRLLVWILQACKIVQSAGVAVHLTLLARTGVPSGLQPFISQLKAGTFFPDAFYSCNTNKKWQQFSEWAHWPPFLILGSQLWQERYKNDPDCENAKKLKAFLVGVFVHQVTDVSWHSLMSGYKSHGLIKVLAGLEFDGDYQAAHNFIDSMGDFLMLGQILTDYSSESWAYYTDQDWDFPFEDDLLEIIHRSGVNDMHFWEINTCVRRGAAALASEVMTLLQRRKQVLELGYEVSPRARELMQEHWLGGEMNLVAMVNKCLPTFLSLFENNDLDSDEMATLIELCGSLPPAERTSHVEGLSLQIQHRDDGSLFVSPLTPLSLFGSDMAVGRFQKNLTSLAISAPLEENEGSVYVIPWGELTGLRLSVAEKPVTSTYGARVHAYTYEAVDYLVVSAPGENKVHFYEDGLERLSISDAKSWERHQLSVGSIGDIDNDGIPDLILSSSHYGLNETGILIIVDGRDTVQHLRDPEALELELHNLGTLILKAPISEAFQNYGSQVALSSAPSGDKLLYVAAQGLGVVFAYSQSTLHQNALPSYYIIEDTVVPFEIDVPLDLHVKKSLQHGMFGKEMKTMRFNDRGFVAVSCHLHNKIFIYEETAGALTFFATLVLDTSFDPKTVNAAIGFGTSIEYDDENEKLLISSPGLFEGTGAIWGISMFEIWQSVQRWKLTTILVTPAKHLISLNTGASGQGSPDFGKVIKMGPDGKLLVGAPRYGYGDFGHHQLSGGIVII</sequence>
<dbReference type="RefSeq" id="XP_022630694.1">
    <property type="nucleotide sequence ID" value="XM_022775331.1"/>
</dbReference>
<dbReference type="GO" id="GO:0004621">
    <property type="term" value="F:glycosylphosphatidylinositol phospholipase D activity"/>
    <property type="evidence" value="ECO:0007669"/>
    <property type="project" value="TreeGrafter"/>
</dbReference>
<dbReference type="STRING" id="1245769.A0A0C7N2Z1"/>
<dbReference type="AlphaFoldDB" id="A0A0C7N2Z1"/>
<feature type="domain" description="Phospholipase C/D" evidence="2">
    <location>
        <begin position="34"/>
        <end position="174"/>
    </location>
</feature>
<gene>
    <name evidence="3" type="ORF">LALA0_S11e05270g</name>
</gene>
<dbReference type="PANTHER" id="PTHR23221">
    <property type="entry name" value="GLYCOSYLPHOSPHATIDYLINOSITOL PHOSPHOLIPASE D"/>
    <property type="match status" value="1"/>
</dbReference>
<dbReference type="HOGENOM" id="CLU_021704_0_0_1"/>
<organism evidence="3 4">
    <name type="scientific">Lachancea lanzarotensis</name>
    <dbReference type="NCBI Taxonomy" id="1245769"/>
    <lineage>
        <taxon>Eukaryota</taxon>
        <taxon>Fungi</taxon>
        <taxon>Dikarya</taxon>
        <taxon>Ascomycota</taxon>
        <taxon>Saccharomycotina</taxon>
        <taxon>Saccharomycetes</taxon>
        <taxon>Saccharomycetales</taxon>
        <taxon>Saccharomycetaceae</taxon>
        <taxon>Lachancea</taxon>
    </lineage>
</organism>
<dbReference type="InterPro" id="IPR013519">
    <property type="entry name" value="Int_alpha_beta-p"/>
</dbReference>
<feature type="signal peptide" evidence="1">
    <location>
        <begin position="1"/>
        <end position="19"/>
    </location>
</feature>
<dbReference type="GeneID" id="34688040"/>
<feature type="chain" id="PRO_5002207663" evidence="1">
    <location>
        <begin position="20"/>
        <end position="732"/>
    </location>
</feature>
<evidence type="ECO:0000313" key="3">
    <source>
        <dbReference type="EMBL" id="CEP64487.1"/>
    </source>
</evidence>
<accession>A0A0C7N2Z1</accession>
<dbReference type="Pfam" id="PF00882">
    <property type="entry name" value="Zn_dep_PLPC"/>
    <property type="match status" value="1"/>
</dbReference>
<dbReference type="Gene3D" id="2.130.10.130">
    <property type="entry name" value="Integrin alpha, N-terminal"/>
    <property type="match status" value="1"/>
</dbReference>
<evidence type="ECO:0000256" key="1">
    <source>
        <dbReference type="SAM" id="SignalP"/>
    </source>
</evidence>
<dbReference type="InterPro" id="IPR029002">
    <property type="entry name" value="PLPC/GPLD1"/>
</dbReference>
<dbReference type="InterPro" id="IPR028994">
    <property type="entry name" value="Integrin_alpha_N"/>
</dbReference>
<dbReference type="Proteomes" id="UP000054304">
    <property type="component" value="Unassembled WGS sequence"/>
</dbReference>